<evidence type="ECO:0000256" key="1">
    <source>
        <dbReference type="SAM" id="MobiDB-lite"/>
    </source>
</evidence>
<comment type="caution">
    <text evidence="2">The sequence shown here is derived from an EMBL/GenBank/DDBJ whole genome shotgun (WGS) entry which is preliminary data.</text>
</comment>
<feature type="region of interest" description="Disordered" evidence="1">
    <location>
        <begin position="1"/>
        <end position="23"/>
    </location>
</feature>
<protein>
    <recommendedName>
        <fullName evidence="4">Superfamily II DNA helicase</fullName>
    </recommendedName>
</protein>
<dbReference type="CDD" id="cd14743">
    <property type="entry name" value="PAAR_CT_1"/>
    <property type="match status" value="1"/>
</dbReference>
<dbReference type="Gene3D" id="2.60.200.60">
    <property type="match status" value="2"/>
</dbReference>
<reference evidence="2 3" key="1">
    <citation type="submission" date="2017-02" db="EMBL/GenBank/DDBJ databases">
        <authorList>
            <person name="Dridi B."/>
        </authorList>
    </citation>
    <scope>NUCLEOTIDE SEQUENCE [LARGE SCALE GENOMIC DNA]</scope>
    <source>
        <strain evidence="2 3">JB380</strain>
    </source>
</reference>
<dbReference type="OrthoDB" id="7064929at2"/>
<evidence type="ECO:0000313" key="2">
    <source>
        <dbReference type="EMBL" id="SJN13710.1"/>
    </source>
</evidence>
<organism evidence="2 3">
    <name type="scientific">Halomonas citrativorans</name>
    <dbReference type="NCBI Taxonomy" id="2742612"/>
    <lineage>
        <taxon>Bacteria</taxon>
        <taxon>Pseudomonadati</taxon>
        <taxon>Pseudomonadota</taxon>
        <taxon>Gammaproteobacteria</taxon>
        <taxon>Oceanospirillales</taxon>
        <taxon>Halomonadaceae</taxon>
        <taxon>Halomonas</taxon>
    </lineage>
</organism>
<name>A0A1R4I1M6_9GAMM</name>
<proteinExistence type="predicted"/>
<dbReference type="EMBL" id="FUKM01000048">
    <property type="protein sequence ID" value="SJN13710.1"/>
    <property type="molecule type" value="Genomic_DNA"/>
</dbReference>
<evidence type="ECO:0000313" key="3">
    <source>
        <dbReference type="Proteomes" id="UP000196331"/>
    </source>
</evidence>
<dbReference type="RefSeq" id="WP_087109174.1">
    <property type="nucleotide sequence ID" value="NZ_FUKM01000048.1"/>
</dbReference>
<gene>
    <name evidence="2" type="ORF">CZ787_11495</name>
</gene>
<dbReference type="AlphaFoldDB" id="A0A1R4I1M6"/>
<dbReference type="Proteomes" id="UP000196331">
    <property type="component" value="Unassembled WGS sequence"/>
</dbReference>
<sequence>MSGKPAARVTDMTSCPIPGHGKNPLVKGSPDVFYDSLSAARLGDESACGSPITQAVSSTVFVNGKPAAILGSVGSHGNTVITGSGTVIIGQ</sequence>
<evidence type="ECO:0008006" key="4">
    <source>
        <dbReference type="Google" id="ProtNLM"/>
    </source>
</evidence>
<dbReference type="Pfam" id="PF05488">
    <property type="entry name" value="PAAR_motif"/>
    <property type="match status" value="1"/>
</dbReference>
<accession>A0A1R4I1M6</accession>
<dbReference type="InterPro" id="IPR008727">
    <property type="entry name" value="PAAR_motif"/>
</dbReference>